<organism evidence="3 4">
    <name type="scientific">Enterospora canceri</name>
    <dbReference type="NCBI Taxonomy" id="1081671"/>
    <lineage>
        <taxon>Eukaryota</taxon>
        <taxon>Fungi</taxon>
        <taxon>Fungi incertae sedis</taxon>
        <taxon>Microsporidia</taxon>
        <taxon>Enterocytozoonidae</taxon>
        <taxon>Enterospora</taxon>
    </lineage>
</organism>
<feature type="region of interest" description="Disordered" evidence="1">
    <location>
        <begin position="32"/>
        <end position="116"/>
    </location>
</feature>
<comment type="caution">
    <text evidence="3">The sequence shown here is derived from an EMBL/GenBank/DDBJ whole genome shotgun (WGS) entry which is preliminary data.</text>
</comment>
<feature type="chain" id="PRO_5012372521" evidence="2">
    <location>
        <begin position="17"/>
        <end position="258"/>
    </location>
</feature>
<reference evidence="3 4" key="1">
    <citation type="journal article" date="2017" name="Environ. Microbiol.">
        <title>Decay of the glycolytic pathway and adaptation to intranuclear parasitism within Enterocytozoonidae microsporidia.</title>
        <authorList>
            <person name="Wiredu Boakye D."/>
            <person name="Jaroenlak P."/>
            <person name="Prachumwat A."/>
            <person name="Williams T.A."/>
            <person name="Bateman K.S."/>
            <person name="Itsathitphaisarn O."/>
            <person name="Sritunyalucksana K."/>
            <person name="Paszkiewicz K.H."/>
            <person name="Moore K.A."/>
            <person name="Stentiford G.D."/>
            <person name="Williams B.A."/>
        </authorList>
    </citation>
    <scope>NUCLEOTIDE SEQUENCE [LARGE SCALE GENOMIC DNA]</scope>
    <source>
        <strain evidence="3 4">GB1</strain>
    </source>
</reference>
<keyword evidence="4" id="KW-1185">Reference proteome</keyword>
<evidence type="ECO:0000313" key="3">
    <source>
        <dbReference type="EMBL" id="ORD93449.1"/>
    </source>
</evidence>
<evidence type="ECO:0000256" key="1">
    <source>
        <dbReference type="SAM" id="MobiDB-lite"/>
    </source>
</evidence>
<sequence>MLLHVLLGVILGHDHSKFDMDCPTCAMHYNKTGEKAPPSQQPAGRDPNQVEIPDGTEEHKKMEDEQREGEKEMQQLQQQKKEAEQKAAEAEKEAVETKLHNTIHAQKRKEAEQESSRKMMDMPAHFEYKNPAAVKVFTPLSIPFKAHQLLAMNRVMDMRRALADLIEKEGRIIHTEMVEKPRQFKDDDGKYNFPVNPSSNTPQAKKGFPTETKEAPQEETSSNPIIQRITRTFRSIPYFSDDNTAKGMQAGSNFSIFD</sequence>
<dbReference type="Proteomes" id="UP000192639">
    <property type="component" value="Unassembled WGS sequence"/>
</dbReference>
<name>A0A1Y1S5L6_9MICR</name>
<evidence type="ECO:0000256" key="2">
    <source>
        <dbReference type="SAM" id="SignalP"/>
    </source>
</evidence>
<gene>
    <name evidence="3" type="ORF">ECANGB1_2207</name>
</gene>
<feature type="signal peptide" evidence="2">
    <location>
        <begin position="1"/>
        <end position="16"/>
    </location>
</feature>
<evidence type="ECO:0000313" key="4">
    <source>
        <dbReference type="Proteomes" id="UP000192639"/>
    </source>
</evidence>
<dbReference type="OrthoDB" id="10599705at2759"/>
<feature type="region of interest" description="Disordered" evidence="1">
    <location>
        <begin position="185"/>
        <end position="223"/>
    </location>
</feature>
<protein>
    <submittedName>
        <fullName evidence="3">Uncharacterized protein</fullName>
    </submittedName>
</protein>
<accession>A0A1Y1S5L6</accession>
<feature type="compositionally biased region" description="Basic and acidic residues" evidence="1">
    <location>
        <begin position="56"/>
        <end position="99"/>
    </location>
</feature>
<dbReference type="VEuPathDB" id="MicrosporidiaDB:ECANGB1_2207"/>
<dbReference type="AlphaFoldDB" id="A0A1Y1S5L6"/>
<dbReference type="EMBL" id="LWDP01000081">
    <property type="protein sequence ID" value="ORD93449.1"/>
    <property type="molecule type" value="Genomic_DNA"/>
</dbReference>
<keyword evidence="2" id="KW-0732">Signal</keyword>
<proteinExistence type="predicted"/>